<evidence type="ECO:0008006" key="4">
    <source>
        <dbReference type="Google" id="ProtNLM"/>
    </source>
</evidence>
<feature type="region of interest" description="Disordered" evidence="1">
    <location>
        <begin position="74"/>
        <end position="106"/>
    </location>
</feature>
<accession>A0A8K1CA11</accession>
<gene>
    <name evidence="2" type="ORF">Poli38472_007323</name>
</gene>
<dbReference type="PANTHER" id="PTHR13510:SF44">
    <property type="entry name" value="RABENOSYN-5"/>
    <property type="match status" value="1"/>
</dbReference>
<evidence type="ECO:0000256" key="1">
    <source>
        <dbReference type="SAM" id="MobiDB-lite"/>
    </source>
</evidence>
<protein>
    <recommendedName>
        <fullName evidence="4">FYVE-type domain-containing protein</fullName>
    </recommendedName>
</protein>
<organism evidence="2 3">
    <name type="scientific">Pythium oligandrum</name>
    <name type="common">Mycoparasitic fungus</name>
    <dbReference type="NCBI Taxonomy" id="41045"/>
    <lineage>
        <taxon>Eukaryota</taxon>
        <taxon>Sar</taxon>
        <taxon>Stramenopiles</taxon>
        <taxon>Oomycota</taxon>
        <taxon>Peronosporomycetes</taxon>
        <taxon>Pythiales</taxon>
        <taxon>Pythiaceae</taxon>
        <taxon>Pythium</taxon>
    </lineage>
</organism>
<comment type="caution">
    <text evidence="2">The sequence shown here is derived from an EMBL/GenBank/DDBJ whole genome shotgun (WGS) entry which is preliminary data.</text>
</comment>
<sequence length="481" mass="53240">MGLKIPTTEEMFPHLQLSIGDMEDYDLLTQMILEETIAEYEEYAYIHNRTMDSKKWKPIKTHEHLTCYKKGDRASPDDSFATASNGSSSRGSLTSTSSMSSMNSMSNTASWGTAHPKMVVAGTIVGNLEDAMFGFITPDTETVKVKTSYVDDDIAECRVLQHMRVPSKINPFRYFGLKWCVKSTPRMATMVRHRDYVYLDRTGIHVLPSGERVGFVIWHSIDHPHAGDLATLGFVRAKQSICFLLKEGAQSSIEVYARAFMDSGGNLPERVAITSAADNLIASLQVGWCAQNKKLAYMMAETAAARMRHNNSADPNAAKPKVSTSKTCTLCKKGLSLFRTLTTCELCFEQICARCLTGRKLSYVRRSGDLIQVPTGFCKTCITRASAISASDIMIIEYAATMPRLASNEQLKTPVLESKSPAQPAYQMPSRRKQSISSPAKPVMKTPRVTESEHGSRRGLTLEELTTQKEAPTLSQRGGLL</sequence>
<evidence type="ECO:0000313" key="3">
    <source>
        <dbReference type="Proteomes" id="UP000794436"/>
    </source>
</evidence>
<dbReference type="SUPFAM" id="SSF57903">
    <property type="entry name" value="FYVE/PHD zinc finger"/>
    <property type="match status" value="1"/>
</dbReference>
<dbReference type="SUPFAM" id="SSF55961">
    <property type="entry name" value="Bet v1-like"/>
    <property type="match status" value="1"/>
</dbReference>
<feature type="compositionally biased region" description="Low complexity" evidence="1">
    <location>
        <begin position="81"/>
        <end position="106"/>
    </location>
</feature>
<dbReference type="Gene3D" id="3.30.530.20">
    <property type="match status" value="1"/>
</dbReference>
<reference evidence="2" key="1">
    <citation type="submission" date="2019-03" db="EMBL/GenBank/DDBJ databases">
        <title>Long read genome sequence of the mycoparasitic Pythium oligandrum ATCC 38472 isolated from sugarbeet rhizosphere.</title>
        <authorList>
            <person name="Gaulin E."/>
        </authorList>
    </citation>
    <scope>NUCLEOTIDE SEQUENCE</scope>
    <source>
        <strain evidence="2">ATCC 38472_TT</strain>
    </source>
</reference>
<dbReference type="CDD" id="cd00065">
    <property type="entry name" value="FYVE_like_SF"/>
    <property type="match status" value="1"/>
</dbReference>
<keyword evidence="3" id="KW-1185">Reference proteome</keyword>
<feature type="compositionally biased region" description="Polar residues" evidence="1">
    <location>
        <begin position="464"/>
        <end position="481"/>
    </location>
</feature>
<dbReference type="Gene3D" id="3.30.40.10">
    <property type="entry name" value="Zinc/RING finger domain, C3HC4 (zinc finger)"/>
    <property type="match status" value="1"/>
</dbReference>
<dbReference type="Proteomes" id="UP000794436">
    <property type="component" value="Unassembled WGS sequence"/>
</dbReference>
<dbReference type="PANTHER" id="PTHR13510">
    <property type="entry name" value="FYVE-FINGER-CONTAINING RAB5 EFFECTOR PROTEIN RABENOSYN-5-RELATED"/>
    <property type="match status" value="1"/>
</dbReference>
<dbReference type="AlphaFoldDB" id="A0A8K1CA11"/>
<dbReference type="InterPro" id="IPR013083">
    <property type="entry name" value="Znf_RING/FYVE/PHD"/>
</dbReference>
<dbReference type="InterPro" id="IPR023393">
    <property type="entry name" value="START-like_dom_sf"/>
</dbReference>
<dbReference type="OrthoDB" id="103893at2759"/>
<feature type="region of interest" description="Disordered" evidence="1">
    <location>
        <begin position="417"/>
        <end position="481"/>
    </location>
</feature>
<evidence type="ECO:0000313" key="2">
    <source>
        <dbReference type="EMBL" id="TMW59178.1"/>
    </source>
</evidence>
<dbReference type="InterPro" id="IPR011011">
    <property type="entry name" value="Znf_FYVE_PHD"/>
</dbReference>
<dbReference type="EMBL" id="SPLM01000110">
    <property type="protein sequence ID" value="TMW59178.1"/>
    <property type="molecule type" value="Genomic_DNA"/>
</dbReference>
<name>A0A8K1CA11_PYTOL</name>
<proteinExistence type="predicted"/>
<dbReference type="InterPro" id="IPR052727">
    <property type="entry name" value="Rab4/Rab5_effector"/>
</dbReference>